<protein>
    <submittedName>
        <fullName evidence="1">Uncharacterized protein</fullName>
    </submittedName>
</protein>
<gene>
    <name evidence="1" type="ORF">M9Y10_021162</name>
</gene>
<dbReference type="EMBL" id="JAPFFF010000031">
    <property type="protein sequence ID" value="KAK8844989.1"/>
    <property type="molecule type" value="Genomic_DNA"/>
</dbReference>
<keyword evidence="2" id="KW-1185">Reference proteome</keyword>
<comment type="caution">
    <text evidence="1">The sequence shown here is derived from an EMBL/GenBank/DDBJ whole genome shotgun (WGS) entry which is preliminary data.</text>
</comment>
<reference evidence="1 2" key="1">
    <citation type="submission" date="2024-04" db="EMBL/GenBank/DDBJ databases">
        <title>Tritrichomonas musculus Genome.</title>
        <authorList>
            <person name="Alves-Ferreira E."/>
            <person name="Grigg M."/>
            <person name="Lorenzi H."/>
            <person name="Galac M."/>
        </authorList>
    </citation>
    <scope>NUCLEOTIDE SEQUENCE [LARGE SCALE GENOMIC DNA]</scope>
    <source>
        <strain evidence="1 2">EAF2021</strain>
    </source>
</reference>
<sequence>MCQCCRDSSALDVTDQTKMSTCSKSIISLLKNEVYVVIFQKQKNEDQKTVWKQIYSDASSPPVKNSYDNNENNIASSIISTEAAILQLSIGSKGNDPVSYRLKCHNSRIYTRVLDPSTRNLRLVVINKYGDSGQAQPTTLEEEVNIDKRLEEISKQFYDAISLTSSHNES</sequence>
<organism evidence="1 2">
    <name type="scientific">Tritrichomonas musculus</name>
    <dbReference type="NCBI Taxonomy" id="1915356"/>
    <lineage>
        <taxon>Eukaryota</taxon>
        <taxon>Metamonada</taxon>
        <taxon>Parabasalia</taxon>
        <taxon>Tritrichomonadida</taxon>
        <taxon>Tritrichomonadidae</taxon>
        <taxon>Tritrichomonas</taxon>
    </lineage>
</organism>
<name>A0ABR2HD81_9EUKA</name>
<evidence type="ECO:0000313" key="2">
    <source>
        <dbReference type="Proteomes" id="UP001470230"/>
    </source>
</evidence>
<proteinExistence type="predicted"/>
<dbReference type="Proteomes" id="UP001470230">
    <property type="component" value="Unassembled WGS sequence"/>
</dbReference>
<evidence type="ECO:0000313" key="1">
    <source>
        <dbReference type="EMBL" id="KAK8844989.1"/>
    </source>
</evidence>
<accession>A0ABR2HD81</accession>